<accession>R7QSN2</accession>
<evidence type="ECO:0000313" key="1">
    <source>
        <dbReference type="EMBL" id="CDF40758.1"/>
    </source>
</evidence>
<dbReference type="Proteomes" id="UP000012073">
    <property type="component" value="Unassembled WGS sequence"/>
</dbReference>
<evidence type="ECO:0000313" key="2">
    <source>
        <dbReference type="Proteomes" id="UP000012073"/>
    </source>
</evidence>
<dbReference type="Gramene" id="CDF40758">
    <property type="protein sequence ID" value="CDF40758"/>
    <property type="gene ID" value="CHC_T00007411001"/>
</dbReference>
<name>R7QSN2_CHOCR</name>
<dbReference type="GeneID" id="17318768"/>
<dbReference type="AlphaFoldDB" id="R7QSN2"/>
<gene>
    <name evidence="1" type="ORF">CHC_T00007411001</name>
</gene>
<organism evidence="1 2">
    <name type="scientific">Chondrus crispus</name>
    <name type="common">Carrageen Irish moss</name>
    <name type="synonym">Polymorpha crispa</name>
    <dbReference type="NCBI Taxonomy" id="2769"/>
    <lineage>
        <taxon>Eukaryota</taxon>
        <taxon>Rhodophyta</taxon>
        <taxon>Florideophyceae</taxon>
        <taxon>Rhodymeniophycidae</taxon>
        <taxon>Gigartinales</taxon>
        <taxon>Gigartinaceae</taxon>
        <taxon>Chondrus</taxon>
    </lineage>
</organism>
<dbReference type="KEGG" id="ccp:CHC_T00007411001"/>
<reference evidence="2" key="1">
    <citation type="journal article" date="2013" name="Proc. Natl. Acad. Sci. U.S.A.">
        <title>Genome structure and metabolic features in the red seaweed Chondrus crispus shed light on evolution of the Archaeplastida.</title>
        <authorList>
            <person name="Collen J."/>
            <person name="Porcel B."/>
            <person name="Carre W."/>
            <person name="Ball S.G."/>
            <person name="Chaparro C."/>
            <person name="Tonon T."/>
            <person name="Barbeyron T."/>
            <person name="Michel G."/>
            <person name="Noel B."/>
            <person name="Valentin K."/>
            <person name="Elias M."/>
            <person name="Artiguenave F."/>
            <person name="Arun A."/>
            <person name="Aury J.M."/>
            <person name="Barbosa-Neto J.F."/>
            <person name="Bothwell J.H."/>
            <person name="Bouget F.Y."/>
            <person name="Brillet L."/>
            <person name="Cabello-Hurtado F."/>
            <person name="Capella-Gutierrez S."/>
            <person name="Charrier B."/>
            <person name="Cladiere L."/>
            <person name="Cock J.M."/>
            <person name="Coelho S.M."/>
            <person name="Colleoni C."/>
            <person name="Czjzek M."/>
            <person name="Da Silva C."/>
            <person name="Delage L."/>
            <person name="Denoeud F."/>
            <person name="Deschamps P."/>
            <person name="Dittami S.M."/>
            <person name="Gabaldon T."/>
            <person name="Gachon C.M."/>
            <person name="Groisillier A."/>
            <person name="Herve C."/>
            <person name="Jabbari K."/>
            <person name="Katinka M."/>
            <person name="Kloareg B."/>
            <person name="Kowalczyk N."/>
            <person name="Labadie K."/>
            <person name="Leblanc C."/>
            <person name="Lopez P.J."/>
            <person name="McLachlan D.H."/>
            <person name="Meslet-Cladiere L."/>
            <person name="Moustafa A."/>
            <person name="Nehr Z."/>
            <person name="Nyvall Collen P."/>
            <person name="Panaud O."/>
            <person name="Partensky F."/>
            <person name="Poulain J."/>
            <person name="Rensing S.A."/>
            <person name="Rousvoal S."/>
            <person name="Samson G."/>
            <person name="Symeonidi A."/>
            <person name="Weissenbach J."/>
            <person name="Zambounis A."/>
            <person name="Wincker P."/>
            <person name="Boyen C."/>
        </authorList>
    </citation>
    <scope>NUCLEOTIDE SEQUENCE [LARGE SCALE GENOMIC DNA]</scope>
    <source>
        <strain evidence="2">cv. Stackhouse</strain>
    </source>
</reference>
<protein>
    <submittedName>
        <fullName evidence="1">Uncharacterized protein</fullName>
    </submittedName>
</protein>
<dbReference type="RefSeq" id="XP_005711052.1">
    <property type="nucleotide sequence ID" value="XM_005710995.1"/>
</dbReference>
<proteinExistence type="predicted"/>
<keyword evidence="2" id="KW-1185">Reference proteome</keyword>
<sequence length="39" mass="4572">MPFSRRSRYISFVKQRTSRVAPARFAFALHVFSNPRAIC</sequence>
<dbReference type="EMBL" id="HG002242">
    <property type="protein sequence ID" value="CDF40758.1"/>
    <property type="molecule type" value="Genomic_DNA"/>
</dbReference>